<comment type="subcellular location">
    <subcellularLocation>
        <location evidence="6">Cytoplasm</location>
    </subcellularLocation>
</comment>
<dbReference type="InterPro" id="IPR002730">
    <property type="entry name" value="Rpp29/RNP1"/>
</dbReference>
<reference evidence="8" key="1">
    <citation type="submission" date="2015-06" db="EMBL/GenBank/DDBJ databases">
        <title>New insights into the roles of widespread benthic archaea in carbon and nitrogen cycling.</title>
        <authorList>
            <person name="Lazar C.S."/>
            <person name="Baker B.J."/>
            <person name="Seitz K.W."/>
            <person name="Hyde A.S."/>
            <person name="Dick G.J."/>
            <person name="Hinrichs K.-U."/>
            <person name="Teske A.P."/>
        </authorList>
    </citation>
    <scope>NUCLEOTIDE SEQUENCE [LARGE SCALE GENOMIC DNA]</scope>
</reference>
<dbReference type="Pfam" id="PF01868">
    <property type="entry name" value="RNase_P-MRP_p29"/>
    <property type="match status" value="1"/>
</dbReference>
<dbReference type="Proteomes" id="UP000054016">
    <property type="component" value="Unassembled WGS sequence"/>
</dbReference>
<evidence type="ECO:0000256" key="2">
    <source>
        <dbReference type="ARBA" id="ARBA00022694"/>
    </source>
</evidence>
<keyword evidence="1 6" id="KW-0963">Cytoplasm</keyword>
<keyword evidence="4 6" id="KW-0255">Endonuclease</keyword>
<dbReference type="SMART" id="SM00538">
    <property type="entry name" value="POP4"/>
    <property type="match status" value="1"/>
</dbReference>
<accession>A0A0M0BV35</accession>
<evidence type="ECO:0000313" key="8">
    <source>
        <dbReference type="Proteomes" id="UP000054016"/>
    </source>
</evidence>
<comment type="caution">
    <text evidence="7">The sequence shown here is derived from an EMBL/GenBank/DDBJ whole genome shotgun (WGS) entry which is preliminary data.</text>
</comment>
<keyword evidence="2 6" id="KW-0819">tRNA processing</keyword>
<comment type="subunit">
    <text evidence="6">Consists of a catalytic RNA component and at least 4-5 protein subunits.</text>
</comment>
<evidence type="ECO:0000256" key="6">
    <source>
        <dbReference type="HAMAP-Rule" id="MF_00754"/>
    </source>
</evidence>
<proteinExistence type="inferred from homology"/>
<organism evidence="7 8">
    <name type="scientific">miscellaneous Crenarchaeota group-1 archaeon SG8-32-3</name>
    <dbReference type="NCBI Taxonomy" id="1685125"/>
    <lineage>
        <taxon>Archaea</taxon>
        <taxon>Candidatus Bathyarchaeota</taxon>
        <taxon>MCG-1</taxon>
    </lineage>
</organism>
<dbReference type="InterPro" id="IPR036980">
    <property type="entry name" value="RNase_P/MRP_Rpp29_sf"/>
</dbReference>
<evidence type="ECO:0000256" key="1">
    <source>
        <dbReference type="ARBA" id="ARBA00022490"/>
    </source>
</evidence>
<dbReference type="AlphaFoldDB" id="A0A0M0BV35"/>
<dbReference type="EC" id="3.1.26.5" evidence="6"/>
<dbReference type="GO" id="GO:0030677">
    <property type="term" value="C:ribonuclease P complex"/>
    <property type="evidence" value="ECO:0007669"/>
    <property type="project" value="UniProtKB-UniRule"/>
</dbReference>
<evidence type="ECO:0000256" key="3">
    <source>
        <dbReference type="ARBA" id="ARBA00022722"/>
    </source>
</evidence>
<dbReference type="InterPro" id="IPR023538">
    <property type="entry name" value="RNP1"/>
</dbReference>
<dbReference type="EMBL" id="LFWV01000001">
    <property type="protein sequence ID" value="KON32462.1"/>
    <property type="molecule type" value="Genomic_DNA"/>
</dbReference>
<dbReference type="Gene3D" id="2.30.30.210">
    <property type="entry name" value="Ribonuclease P/MRP, subunit p29"/>
    <property type="match status" value="1"/>
</dbReference>
<dbReference type="GO" id="GO:0003723">
    <property type="term" value="F:RNA binding"/>
    <property type="evidence" value="ECO:0007669"/>
    <property type="project" value="InterPro"/>
</dbReference>
<protein>
    <recommendedName>
        <fullName evidence="6">Ribonuclease P protein component 1</fullName>
        <shortName evidence="6">RNase P component 1</shortName>
        <ecNumber evidence="6">3.1.26.5</ecNumber>
    </recommendedName>
    <alternativeName>
        <fullName evidence="6">Rpp29</fullName>
    </alternativeName>
</protein>
<dbReference type="GO" id="GO:0004526">
    <property type="term" value="F:ribonuclease P activity"/>
    <property type="evidence" value="ECO:0007669"/>
    <property type="project" value="UniProtKB-UniRule"/>
</dbReference>
<keyword evidence="5 6" id="KW-0378">Hydrolase</keyword>
<dbReference type="GO" id="GO:0005737">
    <property type="term" value="C:cytoplasm"/>
    <property type="evidence" value="ECO:0007669"/>
    <property type="project" value="UniProtKB-SubCell"/>
</dbReference>
<evidence type="ECO:0000256" key="4">
    <source>
        <dbReference type="ARBA" id="ARBA00022759"/>
    </source>
</evidence>
<dbReference type="NCBIfam" id="NF046110">
    <property type="entry name" value="RNaseP1Mthb"/>
    <property type="match status" value="1"/>
</dbReference>
<evidence type="ECO:0000313" key="7">
    <source>
        <dbReference type="EMBL" id="KON32462.1"/>
    </source>
</evidence>
<gene>
    <name evidence="6" type="primary">rnp1</name>
    <name evidence="7" type="ORF">AC478_00080</name>
</gene>
<dbReference type="SUPFAM" id="SSF101744">
    <property type="entry name" value="Rof/RNase P subunit-like"/>
    <property type="match status" value="1"/>
</dbReference>
<name>A0A0M0BV35_9ARCH</name>
<evidence type="ECO:0000256" key="5">
    <source>
        <dbReference type="ARBA" id="ARBA00022801"/>
    </source>
</evidence>
<comment type="similarity">
    <text evidence="6">Belongs to the eukaryotic/archaeal RNase P protein component 1 family.</text>
</comment>
<sequence>MKVTPDIIRHEFIGVKGKIAESPHQSYVGICGEVIDETKNTFTILHKGKAKSVVKKSAIFDFKFSGGTIVEIDGKLLVGRPEDRLKKTLKRLW</sequence>
<comment type="function">
    <text evidence="6">Part of ribonuclease P, a protein complex that generates mature tRNA molecules by cleaving their 5'-ends.</text>
</comment>
<dbReference type="HAMAP" id="MF_00754">
    <property type="entry name" value="RNase_P_1"/>
    <property type="match status" value="1"/>
</dbReference>
<dbReference type="InterPro" id="IPR023534">
    <property type="entry name" value="Rof/RNase_P-like"/>
</dbReference>
<keyword evidence="3 6" id="KW-0540">Nuclease</keyword>
<dbReference type="GO" id="GO:0001682">
    <property type="term" value="P:tRNA 5'-leader removal"/>
    <property type="evidence" value="ECO:0007669"/>
    <property type="project" value="UniProtKB-UniRule"/>
</dbReference>
<dbReference type="PATRIC" id="fig|1685125.3.peg.667"/>
<comment type="catalytic activity">
    <reaction evidence="6">
        <text>Endonucleolytic cleavage of RNA, removing 5'-extranucleotides from tRNA precursor.</text>
        <dbReference type="EC" id="3.1.26.5"/>
    </reaction>
</comment>